<dbReference type="SUPFAM" id="SSF46689">
    <property type="entry name" value="Homeodomain-like"/>
    <property type="match status" value="1"/>
</dbReference>
<feature type="compositionally biased region" description="Polar residues" evidence="14">
    <location>
        <begin position="2623"/>
        <end position="2646"/>
    </location>
</feature>
<evidence type="ECO:0000256" key="6">
    <source>
        <dbReference type="ARBA" id="ARBA00022801"/>
    </source>
</evidence>
<evidence type="ECO:0000259" key="15">
    <source>
        <dbReference type="PROSITE" id="PS50090"/>
    </source>
</evidence>
<dbReference type="InterPro" id="IPR014001">
    <property type="entry name" value="Helicase_ATP-bd"/>
</dbReference>
<dbReference type="InterPro" id="IPR038718">
    <property type="entry name" value="SNF2-like_sf"/>
</dbReference>
<evidence type="ECO:0000256" key="14">
    <source>
        <dbReference type="SAM" id="MobiDB-lite"/>
    </source>
</evidence>
<dbReference type="SUPFAM" id="SSF52540">
    <property type="entry name" value="P-loop containing nucleoside triphosphate hydrolases"/>
    <property type="match status" value="2"/>
</dbReference>
<dbReference type="InterPro" id="IPR001005">
    <property type="entry name" value="SANT/Myb"/>
</dbReference>
<comment type="subcellular location">
    <subcellularLocation>
        <location evidence="1">Nucleus</location>
    </subcellularLocation>
</comment>
<evidence type="ECO:0000259" key="17">
    <source>
        <dbReference type="PROSITE" id="PS51194"/>
    </source>
</evidence>
<evidence type="ECO:0000256" key="5">
    <source>
        <dbReference type="ARBA" id="ARBA00022741"/>
    </source>
</evidence>
<dbReference type="Pfam" id="PF00176">
    <property type="entry name" value="SNF2-rel_dom"/>
    <property type="match status" value="1"/>
</dbReference>
<organism evidence="18">
    <name type="scientific">Physcomitrium patens</name>
    <name type="common">Spreading-leaved earth moss</name>
    <name type="synonym">Physcomitrella patens</name>
    <dbReference type="NCBI Taxonomy" id="3218"/>
    <lineage>
        <taxon>Eukaryota</taxon>
        <taxon>Viridiplantae</taxon>
        <taxon>Streptophyta</taxon>
        <taxon>Embryophyta</taxon>
        <taxon>Bryophyta</taxon>
        <taxon>Bryophytina</taxon>
        <taxon>Bryopsida</taxon>
        <taxon>Funariidae</taxon>
        <taxon>Funariales</taxon>
        <taxon>Funariaceae</taxon>
        <taxon>Physcomitrium</taxon>
    </lineage>
</organism>
<dbReference type="InterPro" id="IPR009057">
    <property type="entry name" value="Homeodomain-like_sf"/>
</dbReference>
<keyword evidence="13" id="KW-0175">Coiled coil</keyword>
<dbReference type="FunCoup" id="A0A2K1KWI5">
    <property type="interactions" value="2869"/>
</dbReference>
<keyword evidence="20" id="KW-1185">Reference proteome</keyword>
<evidence type="ECO:0000256" key="3">
    <source>
        <dbReference type="ARBA" id="ARBA00009687"/>
    </source>
</evidence>
<dbReference type="STRING" id="3218.A0A2K1KWI5"/>
<reference evidence="18 20" key="2">
    <citation type="journal article" date="2018" name="Plant J.">
        <title>The Physcomitrella patens chromosome-scale assembly reveals moss genome structure and evolution.</title>
        <authorList>
            <person name="Lang D."/>
            <person name="Ullrich K.K."/>
            <person name="Murat F."/>
            <person name="Fuchs J."/>
            <person name="Jenkins J."/>
            <person name="Haas F.B."/>
            <person name="Piednoel M."/>
            <person name="Gundlach H."/>
            <person name="Van Bel M."/>
            <person name="Meyberg R."/>
            <person name="Vives C."/>
            <person name="Morata J."/>
            <person name="Symeonidi A."/>
            <person name="Hiss M."/>
            <person name="Muchero W."/>
            <person name="Kamisugi Y."/>
            <person name="Saleh O."/>
            <person name="Blanc G."/>
            <person name="Decker E.L."/>
            <person name="van Gessel N."/>
            <person name="Grimwood J."/>
            <person name="Hayes R.D."/>
            <person name="Graham S.W."/>
            <person name="Gunter L.E."/>
            <person name="McDaniel S.F."/>
            <person name="Hoernstein S.N.W."/>
            <person name="Larsson A."/>
            <person name="Li F.W."/>
            <person name="Perroud P.F."/>
            <person name="Phillips J."/>
            <person name="Ranjan P."/>
            <person name="Rokshar D.S."/>
            <person name="Rothfels C.J."/>
            <person name="Schneider L."/>
            <person name="Shu S."/>
            <person name="Stevenson D.W."/>
            <person name="Thummler F."/>
            <person name="Tillich M."/>
            <person name="Villarreal Aguilar J.C."/>
            <person name="Widiez T."/>
            <person name="Wong G.K."/>
            <person name="Wymore A."/>
            <person name="Zhang Y."/>
            <person name="Zimmer A.D."/>
            <person name="Quatrano R.S."/>
            <person name="Mayer K.F.X."/>
            <person name="Goodstein D."/>
            <person name="Casacuberta J.M."/>
            <person name="Vandepoele K."/>
            <person name="Reski R."/>
            <person name="Cuming A.C."/>
            <person name="Tuskan G.A."/>
            <person name="Maumus F."/>
            <person name="Salse J."/>
            <person name="Schmutz J."/>
            <person name="Rensing S.A."/>
        </authorList>
    </citation>
    <scope>NUCLEOTIDE SEQUENCE [LARGE SCALE GENOMIC DNA]</scope>
    <source>
        <strain evidence="19 20">cv. Gransden 2004</strain>
    </source>
</reference>
<dbReference type="PROSITE" id="PS51194">
    <property type="entry name" value="HELICASE_CTER"/>
    <property type="match status" value="1"/>
</dbReference>
<dbReference type="InterPro" id="IPR001650">
    <property type="entry name" value="Helicase_C-like"/>
</dbReference>
<dbReference type="PANTHER" id="PTHR45685">
    <property type="entry name" value="HELICASE SRCAP-RELATED"/>
    <property type="match status" value="1"/>
</dbReference>
<dbReference type="PANTHER" id="PTHR45685:SF1">
    <property type="entry name" value="HELICASE SRCAP"/>
    <property type="match status" value="1"/>
</dbReference>
<dbReference type="CDD" id="cd18793">
    <property type="entry name" value="SF2_C_SNF"/>
    <property type="match status" value="1"/>
</dbReference>
<dbReference type="InterPro" id="IPR000330">
    <property type="entry name" value="SNF2_N"/>
</dbReference>
<dbReference type="Gene3D" id="1.20.120.850">
    <property type="entry name" value="SWI2/SNF2 ATPases, N-terminal domain"/>
    <property type="match status" value="1"/>
</dbReference>
<feature type="domain" description="Helicase C-terminal" evidence="17">
    <location>
        <begin position="1259"/>
        <end position="1412"/>
    </location>
</feature>
<feature type="compositionally biased region" description="Polar residues" evidence="14">
    <location>
        <begin position="1843"/>
        <end position="1861"/>
    </location>
</feature>
<evidence type="ECO:0000259" key="16">
    <source>
        <dbReference type="PROSITE" id="PS51192"/>
    </source>
</evidence>
<evidence type="ECO:0000313" key="18">
    <source>
        <dbReference type="EMBL" id="PNR58155.1"/>
    </source>
</evidence>
<dbReference type="EnsemblPlants" id="Pp3c3_30220V3.2">
    <property type="protein sequence ID" value="Pp3c3_30220V3.2"/>
    <property type="gene ID" value="Pp3c3_30220"/>
</dbReference>
<comment type="similarity">
    <text evidence="3">Belongs to the SNF2/RAD54 helicase family. ISWI subfamily.</text>
</comment>
<dbReference type="FunFam" id="3.40.50.10810:FF:000005">
    <property type="entry name" value="Photoperiod-independent early flowering 1"/>
    <property type="match status" value="1"/>
</dbReference>
<evidence type="ECO:0000256" key="13">
    <source>
        <dbReference type="SAM" id="Coils"/>
    </source>
</evidence>
<evidence type="ECO:0000256" key="1">
    <source>
        <dbReference type="ARBA" id="ARBA00004123"/>
    </source>
</evidence>
<dbReference type="SMART" id="SM00487">
    <property type="entry name" value="DEXDc"/>
    <property type="match status" value="1"/>
</dbReference>
<dbReference type="InterPro" id="IPR027417">
    <property type="entry name" value="P-loop_NTPase"/>
</dbReference>
<dbReference type="GO" id="GO:0005524">
    <property type="term" value="F:ATP binding"/>
    <property type="evidence" value="ECO:0007669"/>
    <property type="project" value="UniProtKB-KW"/>
</dbReference>
<dbReference type="Pfam" id="PF13921">
    <property type="entry name" value="Myb_DNA-bind_6"/>
    <property type="match status" value="1"/>
</dbReference>
<evidence type="ECO:0000256" key="10">
    <source>
        <dbReference type="ARBA" id="ARBA00023125"/>
    </source>
</evidence>
<evidence type="ECO:0000256" key="2">
    <source>
        <dbReference type="ARBA" id="ARBA00009220"/>
    </source>
</evidence>
<dbReference type="InterPro" id="IPR050520">
    <property type="entry name" value="INO80/SWR1_helicase"/>
</dbReference>
<dbReference type="GO" id="GO:0003677">
    <property type="term" value="F:DNA binding"/>
    <property type="evidence" value="ECO:0007669"/>
    <property type="project" value="UniProtKB-KW"/>
</dbReference>
<dbReference type="GO" id="GO:0006338">
    <property type="term" value="P:chromatin remodeling"/>
    <property type="evidence" value="ECO:0000318"/>
    <property type="project" value="GO_Central"/>
</dbReference>
<evidence type="ECO:0000256" key="9">
    <source>
        <dbReference type="ARBA" id="ARBA00022853"/>
    </source>
</evidence>
<name>A0A2K1KWI5_PHYPA</name>
<keyword evidence="11" id="KW-0539">Nucleus</keyword>
<feature type="coiled-coil region" evidence="13">
    <location>
        <begin position="1630"/>
        <end position="1657"/>
    </location>
</feature>
<dbReference type="Gene3D" id="3.40.50.10810">
    <property type="entry name" value="Tandem AAA-ATPase domain"/>
    <property type="match status" value="1"/>
</dbReference>
<feature type="region of interest" description="Disordered" evidence="14">
    <location>
        <begin position="419"/>
        <end position="449"/>
    </location>
</feature>
<dbReference type="GO" id="GO:0000812">
    <property type="term" value="C:Swr1 complex"/>
    <property type="evidence" value="ECO:0000318"/>
    <property type="project" value="GO_Central"/>
</dbReference>
<dbReference type="Proteomes" id="UP000006727">
    <property type="component" value="Chromosome 3"/>
</dbReference>
<protein>
    <recommendedName>
        <fullName evidence="4">DNA helicase</fullName>
        <ecNumber evidence="4">3.6.4.12</ecNumber>
    </recommendedName>
</protein>
<dbReference type="Gramene" id="Pp3c3_30220V3.1">
    <property type="protein sequence ID" value="Pp3c3_30220V3.1"/>
    <property type="gene ID" value="Pp3c3_30220"/>
</dbReference>
<sequence length="2754" mass="304893">MRRVASNIAKDVKKFWLKVDKLVSYKQQLLVEERKKKALDKHLDFLLGQTERYSTMLAENLADNTTAHEPQSHQPFPSLCKEVSSTDIQVLSVLSEQINVSGEAEKLEGAVRMEVEGDDEFIVEDKDEQEDDEATLEADEALITEEERKEELLALQIESELPLEDLLIAYKLMRGDSASEAGDDEDKNGETDQEDDDDKEEKVVEGPTYVTPVEESKKGTSAAAHDIGSLGQPDSVEGCLGSSDDGPVDVNAAVPQLLGKKEKSSEVGAVDKALLSDEAPAVLLGSGEIIEVDMAGPVVDLVASETDENLAKLVVGVTHRNTIGAFLTQVKPQKRRHLSPKSLQHQIGELQDDNEYIPALLGDEDVEDDDERTLEEEERIAMEEGDRNINEINELKLESEMPLEELLAKYRCGMDFDGEDTNDFSVDRRDRTSEAGISGSSSDDEDDERGVNYFSEAIERMGEPSTSGRDYQRLSSTEVDREMNNFNVINTVEVKQEVVEAKLFDNNVGDFQKVDVHGRVLHPDAQSLSRDDVLVSGSNKDVSSSTSLLLGGDIFDVLEETAIPKTIETKESSAAEDALSLPAISSVVNEDSRSVFGIPTSDPVKSGNMLGDRGLACDLQSLAVGRVQKSDSNIQSKPECTTSIICHETPNEVQSTEVKDQVPALPETLDVGENKKSEDRLADYAAAAQSAQPTGYTFSTTQVKTKLPFLLKHSLREYQHIGLDWLVTMYEKRLNGILADEMGLGKTIMTIALLAHLACEKGVWGPHLIVVPTSVMLNWETEFMKWCPAFKILTYFGNAKERKLKRQGWSRPNSFHVCITTYRLVIQDAKAFKRKKWKYLILDEAHLIKNWKSQRWQTLLNFNSKRRILLTGTPLQNDLMELWSLMHFLMPHVFQSHQEFRDWFCNPITGMVEGEDQVNKELVDRLHNVLRPFLLRRLKKDVEKQLPGKFEHVIRCRLSKRQRNLYEDFMASSDTQATLSSGNFFGLINVLMQLRKVCNHPDLFEGRPIVSSFDMTGIKLHLSSAACSATAMGPFDGIDLGTLNLQFSRLSGTMTKWEAHEVGMLKAPGPLIVELAGTGEDTWDRHQSKHKPSKEVRTVIQEIHSSLRDNRERQRRERLLAISVLNEFRCNQQPLYGADFLKSAEIIHPVYDVHKVNGNPRQYLEFSSILSDIVQLPLTRCESMIDLITAFVFAIPAARAPHPVAWCSHLIPASIDLKQSISEEVLQRANSMLVPLRPVFVRKQLFFPDRRLLQFDCGKLQELAVLLRRLKSQGHRALIFTQMTKMLDVLESFINLYGYTYMRLDGSTKPEQRQVLMQRFNTNPKIFLFILSTRSGGVGINLVGADTVIFYDSDWNPAMDLQAQDRCHRIGQTREVHIYRLISESTIEENILKKANQKRILDDLVIQSGSYNTEFFKKLDPMELFSGLKEIKVRGTPDKKLTSFITSSIVSEITDAPFIKVFEQKELSNAEVDAALKNAEDEADYMAMKRVEQEEAAENQEFTEELFAGNVDEEDLADDLDESGKSRKLQTDIAGVDGSRVGERAPEDGGTAIITEVIPFGEFSILPADPDEEMDMLADVRQMAAAAAASGRGSISFEDQLRPVERYAMRFLELWDPRVDSMAVVAQVAFEEKEWELDQLEKLKEEQEAEMDEDNEPLFYETWDTALADEAYRQQVDILAQQQEQKQLEWEAMEEEMRDTDRALAEAAATVRGAENFTLKSKGKKKLKKAKFKTLAEGSLMTGTEDISIREEFQVDRSSDPSYRDQHSDMMLLPHRSLSQRKRKAPMLLKEEVRVEAHTKKLKKNHFGKDRRVAGEKGQGKQRTLEDNIFRTIFGISNDHKSSGSTLQESVDQPGGLSNSGVHGGTVLAGKDKRGKLTILGMPPKKGPLIMLEKERKKDSLRSQDHLPPASPWTHGEDAVLCAVVHEYGGNWQLASDALAGGPDGGVYRGRHRHPVYCRERFRELLAQNAAAASGDPVSERSALSAATNAQLKVTEEHTKRLLNAVLQLPDKELLLQRHFVAALAAVEKWRKVAAKHGSEKLLTSATTNSPSGRSFVPLRSLLKSPSLLTKAGAGMPSPRQVSTALAQLEKGTKVLSNQTLAKPHRKEQVSEDSSLRAEIVNFNITQYLVGSREYGESSAKEGEPNLRAQGVSVPITFEALGFPSLSSSPPRLTSKAVRHLADILVENRFRFATKIGWDGATRDWAAAGGSGTGVLGLHIPTKGKGGSKKRHIFDSNKTPKAKLLKTSKFGVKKGLTDSTFNQPACGPVVNADDFNSPSGHDVEMKVKVALSGTSSGRNLLLLQKTGVKRIKKKAMNSASSVSPPAPGHLDLNVQQPDALVLNIKVCKKVKKSSSGVVPGAIEIAHKMAKKSPKKLNSLSKPLTNPEAGVGSPIGLGLSGGSPSRYRAFNGDSTRNNLSPGRGIDLNGSSDEDVTIVGISAGTRYNLLHSQVPAPFSKPGTSRHFTKKSEISSAARSNIAGLERSVELDFLGSRLSVKAFESLNNEDSSLASHLMNILTCSPAQDLLAFDGVPEGLSRVQWPPAPGGWPVSTLNDLDLPIDLSSPSFSEGKQKSAVALPFRSSSPGQAGRSLGKESSLSVSRLQMTEGTARMVNLQEEPDHTPTWSRETQSNSQSQEAARYTSSSHPPGGSDRPRKQIRFSPCNPVRPMSETGSSLLHHASPSRSLKAPSHIRHPSSSQTYQPGAFPEVVAQSFQSLESPVDTGLEIPFGLSVLQKLSAGARLSPDLQSHNSPP</sequence>
<feature type="compositionally biased region" description="Acidic residues" evidence="14">
    <location>
        <begin position="181"/>
        <end position="199"/>
    </location>
</feature>
<evidence type="ECO:0000256" key="8">
    <source>
        <dbReference type="ARBA" id="ARBA00022840"/>
    </source>
</evidence>
<dbReference type="GO" id="GO:0003678">
    <property type="term" value="F:DNA helicase activity"/>
    <property type="evidence" value="ECO:0007669"/>
    <property type="project" value="UniProtKB-EC"/>
</dbReference>
<feature type="domain" description="Myb-like" evidence="15">
    <location>
        <begin position="1911"/>
        <end position="1966"/>
    </location>
</feature>
<dbReference type="PROSITE" id="PS51192">
    <property type="entry name" value="HELICASE_ATP_BIND_1"/>
    <property type="match status" value="1"/>
</dbReference>
<dbReference type="CDD" id="cd18003">
    <property type="entry name" value="DEXQc_SRCAP"/>
    <property type="match status" value="1"/>
</dbReference>
<keyword evidence="6" id="KW-0378">Hydrolase</keyword>
<proteinExistence type="inferred from homology"/>
<feature type="region of interest" description="Disordered" evidence="14">
    <location>
        <begin position="2575"/>
        <end position="2600"/>
    </location>
</feature>
<dbReference type="EnsemblPlants" id="Pp3c3_30220V3.1">
    <property type="protein sequence ID" value="Pp3c3_30220V3.1"/>
    <property type="gene ID" value="Pp3c3_30220"/>
</dbReference>
<feature type="region of interest" description="Disordered" evidence="14">
    <location>
        <begin position="1841"/>
        <end position="1862"/>
    </location>
</feature>
<dbReference type="Gene3D" id="3.40.50.300">
    <property type="entry name" value="P-loop containing nucleotide triphosphate hydrolases"/>
    <property type="match status" value="1"/>
</dbReference>
<evidence type="ECO:0000313" key="20">
    <source>
        <dbReference type="Proteomes" id="UP000006727"/>
    </source>
</evidence>
<evidence type="ECO:0000256" key="7">
    <source>
        <dbReference type="ARBA" id="ARBA00022806"/>
    </source>
</evidence>
<reference evidence="18 20" key="1">
    <citation type="journal article" date="2008" name="Science">
        <title>The Physcomitrella genome reveals evolutionary insights into the conquest of land by plants.</title>
        <authorList>
            <person name="Rensing S."/>
            <person name="Lang D."/>
            <person name="Zimmer A."/>
            <person name="Terry A."/>
            <person name="Salamov A."/>
            <person name="Shapiro H."/>
            <person name="Nishiyama T."/>
            <person name="Perroud P.-F."/>
            <person name="Lindquist E."/>
            <person name="Kamisugi Y."/>
            <person name="Tanahashi T."/>
            <person name="Sakakibara K."/>
            <person name="Fujita T."/>
            <person name="Oishi K."/>
            <person name="Shin-I T."/>
            <person name="Kuroki Y."/>
            <person name="Toyoda A."/>
            <person name="Suzuki Y."/>
            <person name="Hashimoto A."/>
            <person name="Yamaguchi K."/>
            <person name="Sugano A."/>
            <person name="Kohara Y."/>
            <person name="Fujiyama A."/>
            <person name="Anterola A."/>
            <person name="Aoki S."/>
            <person name="Ashton N."/>
            <person name="Barbazuk W.B."/>
            <person name="Barker E."/>
            <person name="Bennetzen J."/>
            <person name="Bezanilla M."/>
            <person name="Blankenship R."/>
            <person name="Cho S.H."/>
            <person name="Dutcher S."/>
            <person name="Estelle M."/>
            <person name="Fawcett J.A."/>
            <person name="Gundlach H."/>
            <person name="Hanada K."/>
            <person name="Heyl A."/>
            <person name="Hicks K.A."/>
            <person name="Hugh J."/>
            <person name="Lohr M."/>
            <person name="Mayer K."/>
            <person name="Melkozernov A."/>
            <person name="Murata T."/>
            <person name="Nelson D."/>
            <person name="Pils B."/>
            <person name="Prigge M."/>
            <person name="Reiss B."/>
            <person name="Renner T."/>
            <person name="Rombauts S."/>
            <person name="Rushton P."/>
            <person name="Sanderfoot A."/>
            <person name="Schween G."/>
            <person name="Shiu S.-H."/>
            <person name="Stueber K."/>
            <person name="Theodoulou F.L."/>
            <person name="Tu H."/>
            <person name="Van de Peer Y."/>
            <person name="Verrier P.J."/>
            <person name="Waters E."/>
            <person name="Wood A."/>
            <person name="Yang L."/>
            <person name="Cove D."/>
            <person name="Cuming A."/>
            <person name="Hasebe M."/>
            <person name="Lucas S."/>
            <person name="Mishler D.B."/>
            <person name="Reski R."/>
            <person name="Grigoriev I."/>
            <person name="Quatrano R.S."/>
            <person name="Boore J.L."/>
        </authorList>
    </citation>
    <scope>NUCLEOTIDE SEQUENCE [LARGE SCALE GENOMIC DNA]</scope>
    <source>
        <strain evidence="19 20">cv. Gransden 2004</strain>
    </source>
</reference>
<comment type="similarity">
    <text evidence="2">Belongs to the SNF2/RAD54 helicase family. SWR1 subfamily.</text>
</comment>
<keyword evidence="7" id="KW-0347">Helicase</keyword>
<evidence type="ECO:0000256" key="12">
    <source>
        <dbReference type="ARBA" id="ARBA00047995"/>
    </source>
</evidence>
<dbReference type="EC" id="3.6.4.12" evidence="4"/>
<accession>A0A2K1KWI5</accession>
<feature type="domain" description="Helicase ATP-binding" evidence="16">
    <location>
        <begin position="727"/>
        <end position="892"/>
    </location>
</feature>
<dbReference type="GO" id="GO:0042393">
    <property type="term" value="F:histone binding"/>
    <property type="evidence" value="ECO:0000318"/>
    <property type="project" value="GO_Central"/>
</dbReference>
<dbReference type="Gene3D" id="1.10.10.60">
    <property type="entry name" value="Homeodomain-like"/>
    <property type="match status" value="1"/>
</dbReference>
<dbReference type="Gramene" id="Pp3c3_30220V3.2">
    <property type="protein sequence ID" value="Pp3c3_30220V3.2"/>
    <property type="gene ID" value="Pp3c3_30220"/>
</dbReference>
<evidence type="ECO:0000256" key="4">
    <source>
        <dbReference type="ARBA" id="ARBA00012551"/>
    </source>
</evidence>
<dbReference type="InterPro" id="IPR049730">
    <property type="entry name" value="SNF2/RAD54-like_C"/>
</dbReference>
<keyword evidence="5" id="KW-0547">Nucleotide-binding</keyword>
<dbReference type="FunFam" id="1.20.120.850:FF:000012">
    <property type="entry name" value="protein PHOTOPERIOD-INDEPENDENT EARLY FLOWERING 1 isoform X3"/>
    <property type="match status" value="1"/>
</dbReference>
<dbReference type="SMART" id="SM00490">
    <property type="entry name" value="HELICc"/>
    <property type="match status" value="1"/>
</dbReference>
<evidence type="ECO:0000313" key="19">
    <source>
        <dbReference type="EnsemblPlants" id="Pp3c3_30220V3.1"/>
    </source>
</evidence>
<dbReference type="GO" id="GO:0016887">
    <property type="term" value="F:ATP hydrolysis activity"/>
    <property type="evidence" value="ECO:0000318"/>
    <property type="project" value="GO_Central"/>
</dbReference>
<dbReference type="PROSITE" id="PS50090">
    <property type="entry name" value="MYB_LIKE"/>
    <property type="match status" value="1"/>
</dbReference>
<dbReference type="FunFam" id="3.40.50.300:FF:000655">
    <property type="entry name" value="Protein PHOTOPERIOD-INDEPENDENT EARLY FLOWERING 1"/>
    <property type="match status" value="1"/>
</dbReference>
<comment type="catalytic activity">
    <reaction evidence="12">
        <text>ATP + H2O = ADP + phosphate + H(+)</text>
        <dbReference type="Rhea" id="RHEA:13065"/>
        <dbReference type="ChEBI" id="CHEBI:15377"/>
        <dbReference type="ChEBI" id="CHEBI:15378"/>
        <dbReference type="ChEBI" id="CHEBI:30616"/>
        <dbReference type="ChEBI" id="CHEBI:43474"/>
        <dbReference type="ChEBI" id="CHEBI:456216"/>
        <dbReference type="EC" id="3.6.4.12"/>
    </reaction>
</comment>
<dbReference type="PaxDb" id="3218-PP1S55_124V6.1"/>
<dbReference type="EMBL" id="ABEU02000003">
    <property type="protein sequence ID" value="PNR58155.1"/>
    <property type="molecule type" value="Genomic_DNA"/>
</dbReference>
<reference evidence="19" key="3">
    <citation type="submission" date="2020-12" db="UniProtKB">
        <authorList>
            <consortium name="EnsemblPlants"/>
        </authorList>
    </citation>
    <scope>IDENTIFICATION</scope>
</reference>
<evidence type="ECO:0000256" key="11">
    <source>
        <dbReference type="ARBA" id="ARBA00023242"/>
    </source>
</evidence>
<dbReference type="Pfam" id="PF00271">
    <property type="entry name" value="Helicase_C"/>
    <property type="match status" value="1"/>
</dbReference>
<keyword evidence="10" id="KW-0238">DNA-binding</keyword>
<gene>
    <name evidence="19" type="primary">LOC112279611</name>
    <name evidence="18" type="ORF">PHYPA_005150</name>
</gene>
<keyword evidence="8" id="KW-0067">ATP-binding</keyword>
<feature type="region of interest" description="Disordered" evidence="14">
    <location>
        <begin position="2617"/>
        <end position="2703"/>
    </location>
</feature>
<feature type="region of interest" description="Disordered" evidence="14">
    <location>
        <begin position="177"/>
        <end position="244"/>
    </location>
</feature>
<keyword evidence="9" id="KW-0156">Chromatin regulator</keyword>